<feature type="transmembrane region" description="Helical" evidence="1">
    <location>
        <begin position="9"/>
        <end position="27"/>
    </location>
</feature>
<keyword evidence="4" id="KW-1185">Reference proteome</keyword>
<dbReference type="Pfam" id="PF02517">
    <property type="entry name" value="Rce1-like"/>
    <property type="match status" value="1"/>
</dbReference>
<reference evidence="3 4" key="1">
    <citation type="submission" date="2018-12" db="EMBL/GenBank/DDBJ databases">
        <title>Hymenobacter gummosus sp. nov., isolated from a spring.</title>
        <authorList>
            <person name="Nie L."/>
        </authorList>
    </citation>
    <scope>NUCLEOTIDE SEQUENCE [LARGE SCALE GENOMIC DNA]</scope>
    <source>
        <strain evidence="3 4">KCTC 52166</strain>
    </source>
</reference>
<feature type="transmembrane region" description="Helical" evidence="1">
    <location>
        <begin position="77"/>
        <end position="96"/>
    </location>
</feature>
<feature type="domain" description="CAAX prenyl protease 2/Lysostaphin resistance protein A-like" evidence="2">
    <location>
        <begin position="111"/>
        <end position="199"/>
    </location>
</feature>
<evidence type="ECO:0000256" key="1">
    <source>
        <dbReference type="SAM" id="Phobius"/>
    </source>
</evidence>
<keyword evidence="1" id="KW-0812">Transmembrane</keyword>
<feature type="transmembrane region" description="Helical" evidence="1">
    <location>
        <begin position="192"/>
        <end position="212"/>
    </location>
</feature>
<dbReference type="Proteomes" id="UP000282184">
    <property type="component" value="Unassembled WGS sequence"/>
</dbReference>
<dbReference type="OrthoDB" id="9805801at2"/>
<dbReference type="GO" id="GO:0008237">
    <property type="term" value="F:metallopeptidase activity"/>
    <property type="evidence" value="ECO:0007669"/>
    <property type="project" value="UniProtKB-KW"/>
</dbReference>
<keyword evidence="3" id="KW-0482">Metalloprotease</keyword>
<evidence type="ECO:0000313" key="3">
    <source>
        <dbReference type="EMBL" id="RTQ52186.1"/>
    </source>
</evidence>
<accession>A0A3S0JJB6</accession>
<dbReference type="GO" id="GO:0080120">
    <property type="term" value="P:CAAX-box protein maturation"/>
    <property type="evidence" value="ECO:0007669"/>
    <property type="project" value="UniProtKB-ARBA"/>
</dbReference>
<feature type="transmembrane region" description="Helical" evidence="1">
    <location>
        <begin position="108"/>
        <end position="126"/>
    </location>
</feature>
<dbReference type="GO" id="GO:0004175">
    <property type="term" value="F:endopeptidase activity"/>
    <property type="evidence" value="ECO:0007669"/>
    <property type="project" value="UniProtKB-ARBA"/>
</dbReference>
<gene>
    <name evidence="3" type="ORF">EJV47_03940</name>
</gene>
<keyword evidence="1" id="KW-1133">Transmembrane helix</keyword>
<feature type="transmembrane region" description="Helical" evidence="1">
    <location>
        <begin position="147"/>
        <end position="180"/>
    </location>
</feature>
<keyword evidence="3" id="KW-0645">Protease</keyword>
<sequence length="258" mass="30142">MPRSAPTNLYLWLEWAALFVLAPLLLYVWWQPAVLAALLLLVTLGTAWWLRQHRKFGQLAFWRAPNARREPSQLRRLLRRLLPCLLLLAGLVLWHYPEQWLAMPRRQPYVWLLLLVLYPLLSVYPQELIYRAFFFRRYRRLFPGKQLRVWVSAAAFALLHIVYQNWLAVGLTFIGGWFFAQTYARTRSLRLVWLEHSLYGLLLFTLGLGDFFDHRRVPAPAATAPRVASAVRRIGYEAPQRKRPAPGGTRAAAVWSGR</sequence>
<feature type="transmembrane region" description="Helical" evidence="1">
    <location>
        <begin position="33"/>
        <end position="50"/>
    </location>
</feature>
<keyword evidence="1" id="KW-0472">Membrane</keyword>
<dbReference type="RefSeq" id="WP_126691843.1">
    <property type="nucleotide sequence ID" value="NZ_RXOF01000002.1"/>
</dbReference>
<organism evidence="3 4">
    <name type="scientific">Hymenobacter gummosus</name>
    <dbReference type="NCBI Taxonomy" id="1776032"/>
    <lineage>
        <taxon>Bacteria</taxon>
        <taxon>Pseudomonadati</taxon>
        <taxon>Bacteroidota</taxon>
        <taxon>Cytophagia</taxon>
        <taxon>Cytophagales</taxon>
        <taxon>Hymenobacteraceae</taxon>
        <taxon>Hymenobacter</taxon>
    </lineage>
</organism>
<protein>
    <submittedName>
        <fullName evidence="3">CPBP family intramembrane metalloprotease</fullName>
    </submittedName>
</protein>
<dbReference type="AlphaFoldDB" id="A0A3S0JJB6"/>
<proteinExistence type="predicted"/>
<dbReference type="GO" id="GO:0006508">
    <property type="term" value="P:proteolysis"/>
    <property type="evidence" value="ECO:0007669"/>
    <property type="project" value="UniProtKB-KW"/>
</dbReference>
<dbReference type="EMBL" id="RXOF01000002">
    <property type="protein sequence ID" value="RTQ52186.1"/>
    <property type="molecule type" value="Genomic_DNA"/>
</dbReference>
<evidence type="ECO:0000313" key="4">
    <source>
        <dbReference type="Proteomes" id="UP000282184"/>
    </source>
</evidence>
<dbReference type="InterPro" id="IPR003675">
    <property type="entry name" value="Rce1/LyrA-like_dom"/>
</dbReference>
<keyword evidence="3" id="KW-0378">Hydrolase</keyword>
<name>A0A3S0JJB6_9BACT</name>
<evidence type="ECO:0000259" key="2">
    <source>
        <dbReference type="Pfam" id="PF02517"/>
    </source>
</evidence>
<comment type="caution">
    <text evidence="3">The sequence shown here is derived from an EMBL/GenBank/DDBJ whole genome shotgun (WGS) entry which is preliminary data.</text>
</comment>